<evidence type="ECO:0000313" key="3">
    <source>
        <dbReference type="Proteomes" id="UP000031512"/>
    </source>
</evidence>
<dbReference type="Proteomes" id="UP000031512">
    <property type="component" value="Chromosome 1"/>
</dbReference>
<dbReference type="AlphaFoldDB" id="L0AYB5"/>
<protein>
    <recommendedName>
        <fullName evidence="4">Signal peptide containing protein</fullName>
    </recommendedName>
</protein>
<evidence type="ECO:0000256" key="1">
    <source>
        <dbReference type="SAM" id="Phobius"/>
    </source>
</evidence>
<reference evidence="2 3" key="1">
    <citation type="journal article" date="2012" name="BMC Genomics">
        <title>Comparative genomic analysis and phylogenetic position of Theileria equi.</title>
        <authorList>
            <person name="Kappmeyer L.S."/>
            <person name="Thiagarajan M."/>
            <person name="Herndon D.R."/>
            <person name="Ramsay J.D."/>
            <person name="Caler E."/>
            <person name="Djikeng A."/>
            <person name="Gillespie J.J."/>
            <person name="Lau A.O."/>
            <person name="Roalson E.H."/>
            <person name="Silva J.C."/>
            <person name="Silva M.G."/>
            <person name="Suarez C.E."/>
            <person name="Ueti M.W."/>
            <person name="Nene V.M."/>
            <person name="Mealey R.H."/>
            <person name="Knowles D.P."/>
            <person name="Brayton K.A."/>
        </authorList>
    </citation>
    <scope>NUCLEOTIDE SEQUENCE [LARGE SCALE GENOMIC DNA]</scope>
    <source>
        <strain evidence="2 3">WA</strain>
    </source>
</reference>
<name>L0AYB5_THEEQ</name>
<keyword evidence="1" id="KW-1133">Transmembrane helix</keyword>
<sequence>MEILQKVLIGSLIAIILTSIILPIVMFSLSDSTDKVVRNPLELDISVEPPKTIWTKKYHLPYEATEYAINDIVKENFRIGTVRDGKEVLVENGVDADKTVIFIKYDDGTRYILVHSVDLANEKSASGNEGKGGVSNPKTELLEFAKKQGEAAYSRVERRPIEVDLMKEAPPSVTVSKIDSRHFIYRVGADEFFSLHIGTIKYGEHLVEENEEGTSQKYVIVDKNGTYPKIKTFVSKRNGQSIERLYEFTDGNFKRLSEKLKEFSFTGLY</sequence>
<dbReference type="GeneID" id="15807123"/>
<dbReference type="KEGG" id="beq:BEWA_028510"/>
<accession>L0AYB5</accession>
<keyword evidence="1" id="KW-0472">Membrane</keyword>
<gene>
    <name evidence="2" type="ORF">BEWA_028510</name>
</gene>
<keyword evidence="3" id="KW-1185">Reference proteome</keyword>
<dbReference type="RefSeq" id="XP_004829667.1">
    <property type="nucleotide sequence ID" value="XM_004829610.1"/>
</dbReference>
<proteinExistence type="predicted"/>
<dbReference type="VEuPathDB" id="PiroplasmaDB:BEWA_028510"/>
<keyword evidence="1" id="KW-0812">Transmembrane</keyword>
<evidence type="ECO:0008006" key="4">
    <source>
        <dbReference type="Google" id="ProtNLM"/>
    </source>
</evidence>
<dbReference type="EMBL" id="CP001669">
    <property type="protein sequence ID" value="AFZ80001.1"/>
    <property type="molecule type" value="Genomic_DNA"/>
</dbReference>
<evidence type="ECO:0000313" key="2">
    <source>
        <dbReference type="EMBL" id="AFZ80001.1"/>
    </source>
</evidence>
<organism evidence="2 3">
    <name type="scientific">Theileria equi strain WA</name>
    <dbReference type="NCBI Taxonomy" id="1537102"/>
    <lineage>
        <taxon>Eukaryota</taxon>
        <taxon>Sar</taxon>
        <taxon>Alveolata</taxon>
        <taxon>Apicomplexa</taxon>
        <taxon>Aconoidasida</taxon>
        <taxon>Piroplasmida</taxon>
        <taxon>Theileriidae</taxon>
        <taxon>Theileria</taxon>
    </lineage>
</organism>
<feature type="transmembrane region" description="Helical" evidence="1">
    <location>
        <begin position="7"/>
        <end position="29"/>
    </location>
</feature>